<name>A0A9P1CVB1_9DINO</name>
<keyword evidence="1" id="KW-0472">Membrane</keyword>
<sequence length="357" mass="39572">MVSLRRLIRANTAKSAVVVGQRLPCAAYVATTLLLLFSLSLVLWPTSKVSNVAPNHLHKVCKVCAGRPLLGIRSFVILVLNMSGVMLALKHCIIPRIIDRHQFEEGFDIDKYYGFAAQVLYHCVLCTCFAATICITSLDDTLYHLATLAEPAYCTIDVLLLLFTGTSFTHWQLKPLLVHHTISCAYCHALMYGIPSSIYGKMLQFVFHFSSAICLGIANALQTPSLKLSVLQRLWMQVLSMMFWAITRVGLVFILGICVLIDAKRIHPAAYKQVVLELNAASIGSFAFVVMKTPIITRALQEAMQEKLGRQRLVGLWHGSDLKAVKSCYVCKLLGICNLHYLCLKSLTCASLHISGI</sequence>
<feature type="transmembrane region" description="Helical" evidence="1">
    <location>
        <begin position="176"/>
        <end position="195"/>
    </location>
</feature>
<gene>
    <name evidence="2" type="ORF">C1SCF055_LOCUS23978</name>
</gene>
<evidence type="ECO:0000256" key="1">
    <source>
        <dbReference type="SAM" id="Phobius"/>
    </source>
</evidence>
<keyword evidence="4" id="KW-1185">Reference proteome</keyword>
<keyword evidence="1" id="KW-0812">Transmembrane</keyword>
<evidence type="ECO:0000313" key="2">
    <source>
        <dbReference type="EMBL" id="CAI3997613.1"/>
    </source>
</evidence>
<organism evidence="2">
    <name type="scientific">Cladocopium goreaui</name>
    <dbReference type="NCBI Taxonomy" id="2562237"/>
    <lineage>
        <taxon>Eukaryota</taxon>
        <taxon>Sar</taxon>
        <taxon>Alveolata</taxon>
        <taxon>Dinophyceae</taxon>
        <taxon>Suessiales</taxon>
        <taxon>Symbiodiniaceae</taxon>
        <taxon>Cladocopium</taxon>
    </lineage>
</organism>
<evidence type="ECO:0000313" key="3">
    <source>
        <dbReference type="EMBL" id="CAL4784925.1"/>
    </source>
</evidence>
<dbReference type="EMBL" id="CAMXCT010002358">
    <property type="protein sequence ID" value="CAI3997613.1"/>
    <property type="molecule type" value="Genomic_DNA"/>
</dbReference>
<keyword evidence="1" id="KW-1133">Transmembrane helix</keyword>
<dbReference type="EMBL" id="CAMXCT030002358">
    <property type="protein sequence ID" value="CAL4784925.1"/>
    <property type="molecule type" value="Genomic_DNA"/>
</dbReference>
<dbReference type="Proteomes" id="UP001152797">
    <property type="component" value="Unassembled WGS sequence"/>
</dbReference>
<feature type="transmembrane region" description="Helical" evidence="1">
    <location>
        <begin position="25"/>
        <end position="44"/>
    </location>
</feature>
<dbReference type="EMBL" id="CAMXCT020002358">
    <property type="protein sequence ID" value="CAL1150988.1"/>
    <property type="molecule type" value="Genomic_DNA"/>
</dbReference>
<dbReference type="AlphaFoldDB" id="A0A9P1CVB1"/>
<dbReference type="OrthoDB" id="428643at2759"/>
<feature type="transmembrane region" description="Helical" evidence="1">
    <location>
        <begin position="119"/>
        <end position="138"/>
    </location>
</feature>
<proteinExistence type="predicted"/>
<accession>A0A9P1CVB1</accession>
<reference evidence="3 4" key="2">
    <citation type="submission" date="2024-05" db="EMBL/GenBank/DDBJ databases">
        <authorList>
            <person name="Chen Y."/>
            <person name="Shah S."/>
            <person name="Dougan E. K."/>
            <person name="Thang M."/>
            <person name="Chan C."/>
        </authorList>
    </citation>
    <scope>NUCLEOTIDE SEQUENCE [LARGE SCALE GENOMIC DNA]</scope>
</reference>
<reference evidence="2" key="1">
    <citation type="submission" date="2022-10" db="EMBL/GenBank/DDBJ databases">
        <authorList>
            <person name="Chen Y."/>
            <person name="Dougan E. K."/>
            <person name="Chan C."/>
            <person name="Rhodes N."/>
            <person name="Thang M."/>
        </authorList>
    </citation>
    <scope>NUCLEOTIDE SEQUENCE</scope>
</reference>
<feature type="transmembrane region" description="Helical" evidence="1">
    <location>
        <begin position="75"/>
        <end position="98"/>
    </location>
</feature>
<comment type="caution">
    <text evidence="2">The sequence shown here is derived from an EMBL/GenBank/DDBJ whole genome shotgun (WGS) entry which is preliminary data.</text>
</comment>
<feature type="transmembrane region" description="Helical" evidence="1">
    <location>
        <begin position="241"/>
        <end position="263"/>
    </location>
</feature>
<feature type="transmembrane region" description="Helical" evidence="1">
    <location>
        <begin position="202"/>
        <end position="221"/>
    </location>
</feature>
<evidence type="ECO:0000313" key="4">
    <source>
        <dbReference type="Proteomes" id="UP001152797"/>
    </source>
</evidence>
<protein>
    <submittedName>
        <fullName evidence="2">Uncharacterized protein</fullName>
    </submittedName>
</protein>